<feature type="non-terminal residue" evidence="2">
    <location>
        <position position="1"/>
    </location>
</feature>
<keyword evidence="1" id="KW-0812">Transmembrane</keyword>
<gene>
    <name evidence="2" type="ORF">S03H2_38116</name>
</gene>
<evidence type="ECO:0000256" key="1">
    <source>
        <dbReference type="SAM" id="Phobius"/>
    </source>
</evidence>
<name>X1G900_9ZZZZ</name>
<keyword evidence="1" id="KW-1133">Transmembrane helix</keyword>
<dbReference type="AlphaFoldDB" id="X1G900"/>
<keyword evidence="1" id="KW-0472">Membrane</keyword>
<organism evidence="2">
    <name type="scientific">marine sediment metagenome</name>
    <dbReference type="NCBI Taxonomy" id="412755"/>
    <lineage>
        <taxon>unclassified sequences</taxon>
        <taxon>metagenomes</taxon>
        <taxon>ecological metagenomes</taxon>
    </lineage>
</organism>
<comment type="caution">
    <text evidence="2">The sequence shown here is derived from an EMBL/GenBank/DDBJ whole genome shotgun (WGS) entry which is preliminary data.</text>
</comment>
<dbReference type="EMBL" id="BARU01023486">
    <property type="protein sequence ID" value="GAH53707.1"/>
    <property type="molecule type" value="Genomic_DNA"/>
</dbReference>
<protein>
    <submittedName>
        <fullName evidence="2">Uncharacterized protein</fullName>
    </submittedName>
</protein>
<feature type="transmembrane region" description="Helical" evidence="1">
    <location>
        <begin position="15"/>
        <end position="34"/>
    </location>
</feature>
<proteinExistence type="predicted"/>
<evidence type="ECO:0000313" key="2">
    <source>
        <dbReference type="EMBL" id="GAH53707.1"/>
    </source>
</evidence>
<accession>X1G900</accession>
<sequence length="46" mass="5068">SNDPQQMASIRVQDIYKFIGVALIILGIITVNLGNDFFSILLLSES</sequence>
<reference evidence="2" key="1">
    <citation type="journal article" date="2014" name="Front. Microbiol.">
        <title>High frequency of phylogenetically diverse reductive dehalogenase-homologous genes in deep subseafloor sedimentary metagenomes.</title>
        <authorList>
            <person name="Kawai M."/>
            <person name="Futagami T."/>
            <person name="Toyoda A."/>
            <person name="Takaki Y."/>
            <person name="Nishi S."/>
            <person name="Hori S."/>
            <person name="Arai W."/>
            <person name="Tsubouchi T."/>
            <person name="Morono Y."/>
            <person name="Uchiyama I."/>
            <person name="Ito T."/>
            <person name="Fujiyama A."/>
            <person name="Inagaki F."/>
            <person name="Takami H."/>
        </authorList>
    </citation>
    <scope>NUCLEOTIDE SEQUENCE</scope>
    <source>
        <strain evidence="2">Expedition CK06-06</strain>
    </source>
</reference>